<evidence type="ECO:0000256" key="1">
    <source>
        <dbReference type="ARBA" id="ARBA00000085"/>
    </source>
</evidence>
<dbReference type="SUPFAM" id="SSF55874">
    <property type="entry name" value="ATPase domain of HSP90 chaperone/DNA topoisomerase II/histidine kinase"/>
    <property type="match status" value="1"/>
</dbReference>
<protein>
    <recommendedName>
        <fullName evidence="2">histidine kinase</fullName>
        <ecNumber evidence="2">2.7.13.3</ecNumber>
    </recommendedName>
</protein>
<dbReference type="GO" id="GO:0046983">
    <property type="term" value="F:protein dimerization activity"/>
    <property type="evidence" value="ECO:0007669"/>
    <property type="project" value="InterPro"/>
</dbReference>
<dbReference type="PANTHER" id="PTHR24421:SF10">
    <property type="entry name" value="NITRATE_NITRITE SENSOR PROTEIN NARQ"/>
    <property type="match status" value="1"/>
</dbReference>
<dbReference type="Pfam" id="PF02518">
    <property type="entry name" value="HATPase_c"/>
    <property type="match status" value="1"/>
</dbReference>
<accession>A0A6G9H8B6</accession>
<dbReference type="Pfam" id="PF23539">
    <property type="entry name" value="DUF7134"/>
    <property type="match status" value="1"/>
</dbReference>
<dbReference type="InterPro" id="IPR011712">
    <property type="entry name" value="Sig_transdc_His_kin_sub3_dim/P"/>
</dbReference>
<dbReference type="Gene3D" id="1.20.5.1930">
    <property type="match status" value="1"/>
</dbReference>
<keyword evidence="8" id="KW-0902">Two-component regulatory system</keyword>
<dbReference type="GO" id="GO:0005524">
    <property type="term" value="F:ATP binding"/>
    <property type="evidence" value="ECO:0007669"/>
    <property type="project" value="UniProtKB-KW"/>
</dbReference>
<dbReference type="Proteomes" id="UP000501179">
    <property type="component" value="Chromosome"/>
</dbReference>
<evidence type="ECO:0000256" key="7">
    <source>
        <dbReference type="ARBA" id="ARBA00022840"/>
    </source>
</evidence>
<keyword evidence="6 10" id="KW-0418">Kinase</keyword>
<dbReference type="EMBL" id="CP050177">
    <property type="protein sequence ID" value="QIQ06782.1"/>
    <property type="molecule type" value="Genomic_DNA"/>
</dbReference>
<dbReference type="CDD" id="cd16917">
    <property type="entry name" value="HATPase_UhpB-NarQ-NarX-like"/>
    <property type="match status" value="1"/>
</dbReference>
<evidence type="ECO:0000256" key="5">
    <source>
        <dbReference type="ARBA" id="ARBA00022741"/>
    </source>
</evidence>
<reference evidence="10 11" key="1">
    <citation type="submission" date="2020-03" db="EMBL/GenBank/DDBJ databases">
        <title>A novel species.</title>
        <authorList>
            <person name="Gao J."/>
        </authorList>
    </citation>
    <scope>NUCLEOTIDE SEQUENCE [LARGE SCALE GENOMIC DNA]</scope>
    <source>
        <strain evidence="10 11">QMT-12</strain>
    </source>
</reference>
<evidence type="ECO:0000259" key="9">
    <source>
        <dbReference type="SMART" id="SM00387"/>
    </source>
</evidence>
<name>A0A6G9H8B6_9ACTN</name>
<comment type="catalytic activity">
    <reaction evidence="1">
        <text>ATP + protein L-histidine = ADP + protein N-phospho-L-histidine.</text>
        <dbReference type="EC" id="2.7.13.3"/>
    </reaction>
</comment>
<dbReference type="EC" id="2.7.13.3" evidence="2"/>
<dbReference type="AlphaFoldDB" id="A0A6G9H8B6"/>
<dbReference type="PANTHER" id="PTHR24421">
    <property type="entry name" value="NITRATE/NITRITE SENSOR PROTEIN NARX-RELATED"/>
    <property type="match status" value="1"/>
</dbReference>
<dbReference type="InterPro" id="IPR055558">
    <property type="entry name" value="DUF7134"/>
</dbReference>
<keyword evidence="11" id="KW-1185">Reference proteome</keyword>
<feature type="domain" description="Histidine kinase/HSP90-like ATPase" evidence="9">
    <location>
        <begin position="287"/>
        <end position="377"/>
    </location>
</feature>
<keyword evidence="4" id="KW-0808">Transferase</keyword>
<gene>
    <name evidence="10" type="ORF">HA039_08900</name>
</gene>
<evidence type="ECO:0000256" key="4">
    <source>
        <dbReference type="ARBA" id="ARBA00022679"/>
    </source>
</evidence>
<proteinExistence type="predicted"/>
<evidence type="ECO:0000313" key="11">
    <source>
        <dbReference type="Proteomes" id="UP000501179"/>
    </source>
</evidence>
<keyword evidence="3" id="KW-0597">Phosphoprotein</keyword>
<evidence type="ECO:0000256" key="2">
    <source>
        <dbReference type="ARBA" id="ARBA00012438"/>
    </source>
</evidence>
<keyword evidence="5" id="KW-0547">Nucleotide-binding</keyword>
<dbReference type="SMART" id="SM00387">
    <property type="entry name" value="HATPase_c"/>
    <property type="match status" value="1"/>
</dbReference>
<dbReference type="KEGG" id="slia:HA039_08900"/>
<evidence type="ECO:0000313" key="10">
    <source>
        <dbReference type="EMBL" id="QIQ06782.1"/>
    </source>
</evidence>
<evidence type="ECO:0000256" key="6">
    <source>
        <dbReference type="ARBA" id="ARBA00022777"/>
    </source>
</evidence>
<organism evidence="10 11">
    <name type="scientific">Streptomyces liangshanensis</name>
    <dbReference type="NCBI Taxonomy" id="2717324"/>
    <lineage>
        <taxon>Bacteria</taxon>
        <taxon>Bacillati</taxon>
        <taxon>Actinomycetota</taxon>
        <taxon>Actinomycetes</taxon>
        <taxon>Kitasatosporales</taxon>
        <taxon>Streptomycetaceae</taxon>
        <taxon>Streptomyces</taxon>
    </lineage>
</organism>
<dbReference type="InterPro" id="IPR036890">
    <property type="entry name" value="HATPase_C_sf"/>
</dbReference>
<dbReference type="Pfam" id="PF07730">
    <property type="entry name" value="HisKA_3"/>
    <property type="match status" value="1"/>
</dbReference>
<dbReference type="GO" id="GO:0016020">
    <property type="term" value="C:membrane"/>
    <property type="evidence" value="ECO:0007669"/>
    <property type="project" value="InterPro"/>
</dbReference>
<dbReference type="InterPro" id="IPR050482">
    <property type="entry name" value="Sensor_HK_TwoCompSys"/>
</dbReference>
<keyword evidence="7" id="KW-0067">ATP-binding</keyword>
<dbReference type="InterPro" id="IPR003594">
    <property type="entry name" value="HATPase_dom"/>
</dbReference>
<evidence type="ECO:0000256" key="8">
    <source>
        <dbReference type="ARBA" id="ARBA00023012"/>
    </source>
</evidence>
<sequence>MDVGVALLVQAAVTIPFAVPRAASLPPADWPSYGLTTLGVLPLVWRRRAPVTVLLAVLAAQALYGLAWNGPGQTLPYTALLAVYTVAALSPARRRLPAAALTLVLIFPSVAFNSGEARELLFSLLVFGAAYAFGRLSRIRRDYTAAVEDRAAQLERANRIEAEQATARERARIAREMHDILSHAVSIMIVQAEAGPVAVRTAPERAEAAFDAISETGRDAMVQLRRMLGVLREDGSGGGRAAAEPAPPLHPQPTLAELPGLVERVAAGGVEIGCVTAGRPPAPLSLDTQATVYRVVQEALTNVVRHAAAGSVLIRLEYGPDTLEVTVTDDGRGPGDSTGHGLVGVRERVAAHGGTVTAGPGPGGRGFRLAVRLPLVDSRTEVGR</sequence>
<dbReference type="GO" id="GO:0000155">
    <property type="term" value="F:phosphorelay sensor kinase activity"/>
    <property type="evidence" value="ECO:0007669"/>
    <property type="project" value="InterPro"/>
</dbReference>
<dbReference type="Gene3D" id="3.30.565.10">
    <property type="entry name" value="Histidine kinase-like ATPase, C-terminal domain"/>
    <property type="match status" value="1"/>
</dbReference>
<evidence type="ECO:0000256" key="3">
    <source>
        <dbReference type="ARBA" id="ARBA00022553"/>
    </source>
</evidence>